<evidence type="ECO:0000313" key="3">
    <source>
        <dbReference type="Proteomes" id="UP000325849"/>
    </source>
</evidence>
<gene>
    <name evidence="2" type="ORF">FNH09_09140</name>
</gene>
<reference evidence="2 3" key="1">
    <citation type="submission" date="2019-07" db="EMBL/GenBank/DDBJ databases">
        <title>New species of Amycolatopsis and Streptomyces.</title>
        <authorList>
            <person name="Duangmal K."/>
            <person name="Teo W.F.A."/>
            <person name="Lipun K."/>
        </authorList>
    </citation>
    <scope>NUCLEOTIDE SEQUENCE [LARGE SCALE GENOMIC DNA]</scope>
    <source>
        <strain evidence="2 3">NBRC 109810</strain>
    </source>
</reference>
<feature type="compositionally biased region" description="Basic residues" evidence="1">
    <location>
        <begin position="60"/>
        <end position="75"/>
    </location>
</feature>
<proteinExistence type="predicted"/>
<dbReference type="AlphaFoldDB" id="A0A5N8VBN4"/>
<name>A0A5N8VBN4_9ACTN</name>
<keyword evidence="3" id="KW-1185">Reference proteome</keyword>
<organism evidence="2 3">
    <name type="scientific">Streptomyces adustus</name>
    <dbReference type="NCBI Taxonomy" id="1609272"/>
    <lineage>
        <taxon>Bacteria</taxon>
        <taxon>Bacillati</taxon>
        <taxon>Actinomycetota</taxon>
        <taxon>Actinomycetes</taxon>
        <taxon>Kitasatosporales</taxon>
        <taxon>Streptomycetaceae</taxon>
        <taxon>Streptomyces</taxon>
    </lineage>
</organism>
<feature type="region of interest" description="Disordered" evidence="1">
    <location>
        <begin position="42"/>
        <end position="89"/>
    </location>
</feature>
<sequence>MTPGRVRPAQAPAPLRLAVVEAALARHVVPYSWGGGNAGGPSYVIRPGGPGKPGGSVARRPARRRRAHTARRRARAAAGGRHFTRSISK</sequence>
<evidence type="ECO:0000313" key="2">
    <source>
        <dbReference type="EMBL" id="MPY31458.1"/>
    </source>
</evidence>
<dbReference type="Proteomes" id="UP000325849">
    <property type="component" value="Unassembled WGS sequence"/>
</dbReference>
<protein>
    <submittedName>
        <fullName evidence="2">Uncharacterized protein</fullName>
    </submittedName>
</protein>
<comment type="caution">
    <text evidence="2">The sequence shown here is derived from an EMBL/GenBank/DDBJ whole genome shotgun (WGS) entry which is preliminary data.</text>
</comment>
<evidence type="ECO:0000256" key="1">
    <source>
        <dbReference type="SAM" id="MobiDB-lite"/>
    </source>
</evidence>
<dbReference type="EMBL" id="VJZD01000026">
    <property type="protein sequence ID" value="MPY31458.1"/>
    <property type="molecule type" value="Genomic_DNA"/>
</dbReference>
<accession>A0A5N8VBN4</accession>